<evidence type="ECO:0000256" key="3">
    <source>
        <dbReference type="PROSITE-ProRule" id="PRU01052"/>
    </source>
</evidence>
<evidence type="ECO:0000313" key="5">
    <source>
        <dbReference type="EMBL" id="KAG5266244.1"/>
    </source>
</evidence>
<accession>A0AAV6FUU9</accession>
<dbReference type="SUPFAM" id="SSF52540">
    <property type="entry name" value="P-loop containing nucleoside triphosphate hydrolases"/>
    <property type="match status" value="1"/>
</dbReference>
<comment type="caution">
    <text evidence="5">The sequence shown here is derived from an EMBL/GenBank/DDBJ whole genome shotgun (WGS) entry which is preliminary data.</text>
</comment>
<evidence type="ECO:0000256" key="1">
    <source>
        <dbReference type="ARBA" id="ARBA00022741"/>
    </source>
</evidence>
<dbReference type="Pfam" id="PF02263">
    <property type="entry name" value="GBP"/>
    <property type="match status" value="1"/>
</dbReference>
<dbReference type="InterPro" id="IPR015894">
    <property type="entry name" value="Guanylate-bd_N"/>
</dbReference>
<gene>
    <name evidence="5" type="ORF">AALO_G00228770</name>
</gene>
<keyword evidence="2" id="KW-0342">GTP-binding</keyword>
<dbReference type="GO" id="GO:0005525">
    <property type="term" value="F:GTP binding"/>
    <property type="evidence" value="ECO:0007669"/>
    <property type="project" value="UniProtKB-KW"/>
</dbReference>
<name>A0AAV6FUU9_9TELE</name>
<proteinExistence type="inferred from homology"/>
<dbReference type="GO" id="GO:0003924">
    <property type="term" value="F:GTPase activity"/>
    <property type="evidence" value="ECO:0007669"/>
    <property type="project" value="InterPro"/>
</dbReference>
<reference evidence="5" key="1">
    <citation type="submission" date="2020-10" db="EMBL/GenBank/DDBJ databases">
        <title>Chromosome-scale genome assembly of the Allis shad, Alosa alosa.</title>
        <authorList>
            <person name="Margot Z."/>
            <person name="Christophe K."/>
            <person name="Cabau C."/>
            <person name="Louis A."/>
            <person name="Berthelot C."/>
            <person name="Parey E."/>
            <person name="Roest Crollius H."/>
            <person name="Montfort J."/>
            <person name="Robinson-Rechavi M."/>
            <person name="Bucao C."/>
            <person name="Bouchez O."/>
            <person name="Gislard M."/>
            <person name="Lluch J."/>
            <person name="Milhes M."/>
            <person name="Lampietro C."/>
            <person name="Lopez Roques C."/>
            <person name="Donnadieu C."/>
            <person name="Braasch I."/>
            <person name="Desvignes T."/>
            <person name="Postlethwait J."/>
            <person name="Bobe J."/>
            <person name="Guiguen Y."/>
        </authorList>
    </citation>
    <scope>NUCLEOTIDE SEQUENCE</scope>
    <source>
        <strain evidence="5">M-15738</strain>
        <tissue evidence="5">Blood</tissue>
    </source>
</reference>
<feature type="domain" description="GB1/RHD3-type G" evidence="4">
    <location>
        <begin position="30"/>
        <end position="84"/>
    </location>
</feature>
<dbReference type="PANTHER" id="PTHR10751">
    <property type="entry name" value="GUANYLATE BINDING PROTEIN"/>
    <property type="match status" value="1"/>
</dbReference>
<dbReference type="InterPro" id="IPR030386">
    <property type="entry name" value="G_GB1_RHD3_dom"/>
</dbReference>
<dbReference type="InterPro" id="IPR027417">
    <property type="entry name" value="P-loop_NTPase"/>
</dbReference>
<dbReference type="AlphaFoldDB" id="A0AAV6FUU9"/>
<dbReference type="EMBL" id="JADWDJ010000018">
    <property type="protein sequence ID" value="KAG5266244.1"/>
    <property type="molecule type" value="Genomic_DNA"/>
</dbReference>
<keyword evidence="6" id="KW-1185">Reference proteome</keyword>
<keyword evidence="1" id="KW-0547">Nucleotide-binding</keyword>
<evidence type="ECO:0000256" key="2">
    <source>
        <dbReference type="ARBA" id="ARBA00023134"/>
    </source>
</evidence>
<evidence type="ECO:0000313" key="6">
    <source>
        <dbReference type="Proteomes" id="UP000823561"/>
    </source>
</evidence>
<organism evidence="5 6">
    <name type="scientific">Alosa alosa</name>
    <name type="common">allis shad</name>
    <dbReference type="NCBI Taxonomy" id="278164"/>
    <lineage>
        <taxon>Eukaryota</taxon>
        <taxon>Metazoa</taxon>
        <taxon>Chordata</taxon>
        <taxon>Craniata</taxon>
        <taxon>Vertebrata</taxon>
        <taxon>Euteleostomi</taxon>
        <taxon>Actinopterygii</taxon>
        <taxon>Neopterygii</taxon>
        <taxon>Teleostei</taxon>
        <taxon>Clupei</taxon>
        <taxon>Clupeiformes</taxon>
        <taxon>Clupeoidei</taxon>
        <taxon>Clupeidae</taxon>
        <taxon>Alosa</taxon>
    </lineage>
</organism>
<sequence length="149" mass="16441">MQEPVCLISNEEDGGLSVQQEALEVLQQIQQPVVVVAIVGLYRTGKSYPMNRLAGKHAEQSASRNQLAPTVSVENLQRPTTQRESVSHILDNFDGAAENVTSPCQTAPESRKTFIRKVKVLTAGSRREVLQHAQDPPPTTHAIERTIYL</sequence>
<dbReference type="Gene3D" id="3.40.50.300">
    <property type="entry name" value="P-loop containing nucleotide triphosphate hydrolases"/>
    <property type="match status" value="1"/>
</dbReference>
<protein>
    <recommendedName>
        <fullName evidence="4">GB1/RHD3-type G domain-containing protein</fullName>
    </recommendedName>
</protein>
<comment type="similarity">
    <text evidence="3">Belongs to the TRAFAC class dynamin-like GTPase superfamily. GB1/RHD3 GTPase family.</text>
</comment>
<dbReference type="PROSITE" id="PS51715">
    <property type="entry name" value="G_GB1_RHD3"/>
    <property type="match status" value="1"/>
</dbReference>
<dbReference type="Proteomes" id="UP000823561">
    <property type="component" value="Chromosome 18"/>
</dbReference>
<evidence type="ECO:0000259" key="4">
    <source>
        <dbReference type="PROSITE" id="PS51715"/>
    </source>
</evidence>